<keyword evidence="1" id="KW-0175">Coiled coil</keyword>
<dbReference type="InterPro" id="IPR036390">
    <property type="entry name" value="WH_DNA-bd_sf"/>
</dbReference>
<feature type="domain" description="Transcription regulator PadR N-terminal" evidence="2">
    <location>
        <begin position="17"/>
        <end position="91"/>
    </location>
</feature>
<dbReference type="Gene3D" id="1.10.10.10">
    <property type="entry name" value="Winged helix-like DNA-binding domain superfamily/Winged helix DNA-binding domain"/>
    <property type="match status" value="1"/>
</dbReference>
<comment type="caution">
    <text evidence="4">The sequence shown here is derived from an EMBL/GenBank/DDBJ whole genome shotgun (WGS) entry which is preliminary data.</text>
</comment>
<name>A0A2T0UDY5_9MICO</name>
<dbReference type="AlphaFoldDB" id="A0A2T0UDY5"/>
<dbReference type="PANTHER" id="PTHR43252">
    <property type="entry name" value="TRANSCRIPTIONAL REGULATOR YQJI"/>
    <property type="match status" value="1"/>
</dbReference>
<dbReference type="InterPro" id="IPR036388">
    <property type="entry name" value="WH-like_DNA-bd_sf"/>
</dbReference>
<dbReference type="InterPro" id="IPR005149">
    <property type="entry name" value="Tscrpt_reg_PadR_N"/>
</dbReference>
<dbReference type="InterPro" id="IPR018309">
    <property type="entry name" value="Tscrpt_reg_PadR_C"/>
</dbReference>
<dbReference type="SUPFAM" id="SSF46785">
    <property type="entry name" value="Winged helix' DNA-binding domain"/>
    <property type="match status" value="1"/>
</dbReference>
<evidence type="ECO:0000256" key="1">
    <source>
        <dbReference type="SAM" id="Coils"/>
    </source>
</evidence>
<accession>A0A2T0UDY5</accession>
<keyword evidence="5" id="KW-1185">Reference proteome</keyword>
<gene>
    <name evidence="4" type="ORF">BCF74_12062</name>
</gene>
<evidence type="ECO:0000259" key="2">
    <source>
        <dbReference type="Pfam" id="PF03551"/>
    </source>
</evidence>
<evidence type="ECO:0000313" key="5">
    <source>
        <dbReference type="Proteomes" id="UP000237822"/>
    </source>
</evidence>
<dbReference type="Pfam" id="PF03551">
    <property type="entry name" value="PadR"/>
    <property type="match status" value="1"/>
</dbReference>
<feature type="coiled-coil region" evidence="1">
    <location>
        <begin position="122"/>
        <end position="149"/>
    </location>
</feature>
<dbReference type="OrthoDB" id="3186544at2"/>
<dbReference type="RefSeq" id="WP_106298227.1">
    <property type="nucleotide sequence ID" value="NZ_PVTI01000020.1"/>
</dbReference>
<organism evidence="4 5">
    <name type="scientific">Knoellia remsis</name>
    <dbReference type="NCBI Taxonomy" id="407159"/>
    <lineage>
        <taxon>Bacteria</taxon>
        <taxon>Bacillati</taxon>
        <taxon>Actinomycetota</taxon>
        <taxon>Actinomycetes</taxon>
        <taxon>Micrococcales</taxon>
        <taxon>Intrasporangiaceae</taxon>
        <taxon>Knoellia</taxon>
    </lineage>
</organism>
<evidence type="ECO:0000259" key="3">
    <source>
        <dbReference type="Pfam" id="PF10400"/>
    </source>
</evidence>
<evidence type="ECO:0000313" key="4">
    <source>
        <dbReference type="EMBL" id="PRY56112.1"/>
    </source>
</evidence>
<dbReference type="Gene3D" id="6.10.140.190">
    <property type="match status" value="1"/>
</dbReference>
<protein>
    <submittedName>
        <fullName evidence="4">PadR family transcriptional regulator</fullName>
    </submittedName>
</protein>
<dbReference type="EMBL" id="PVTI01000020">
    <property type="protein sequence ID" value="PRY56112.1"/>
    <property type="molecule type" value="Genomic_DNA"/>
</dbReference>
<dbReference type="Proteomes" id="UP000237822">
    <property type="component" value="Unassembled WGS sequence"/>
</dbReference>
<reference evidence="4 5" key="1">
    <citation type="submission" date="2018-03" db="EMBL/GenBank/DDBJ databases">
        <title>Genomic Encyclopedia of Archaeal and Bacterial Type Strains, Phase II (KMG-II): from individual species to whole genera.</title>
        <authorList>
            <person name="Goeker M."/>
        </authorList>
    </citation>
    <scope>NUCLEOTIDE SEQUENCE [LARGE SCALE GENOMIC DNA]</scope>
    <source>
        <strain evidence="4 5">ATCC BAA-1496</strain>
    </source>
</reference>
<feature type="domain" description="Transcription regulator PadR C-terminal" evidence="3">
    <location>
        <begin position="103"/>
        <end position="188"/>
    </location>
</feature>
<sequence>MKRRPTEESTGNLGFALLGLLARRRSTGYELARRMERPVGYFWSAHHGQIYPELARLEARGFVRHTVVEGAGPRPTKRYAVTAAGRKALREWVVGELEPQPVRDLETLRLWNIWLVEPGAALELVQKLRQDHAARLAAYESELAEVRDSPEAHDPRNPMFASRLTLEGGVRSRRAALEWCDWMREQLESAMHDQTSAH</sequence>
<proteinExistence type="predicted"/>
<dbReference type="Pfam" id="PF10400">
    <property type="entry name" value="Vir_act_alpha_C"/>
    <property type="match status" value="1"/>
</dbReference>
<dbReference type="PANTHER" id="PTHR43252:SF4">
    <property type="entry name" value="TRANSCRIPTIONAL REGULATORY PROTEIN"/>
    <property type="match status" value="1"/>
</dbReference>